<proteinExistence type="predicted"/>
<dbReference type="GO" id="GO:0016491">
    <property type="term" value="F:oxidoreductase activity"/>
    <property type="evidence" value="ECO:0007669"/>
    <property type="project" value="UniProtKB-KW"/>
</dbReference>
<dbReference type="SUPFAM" id="SSF51905">
    <property type="entry name" value="FAD/NAD(P)-binding domain"/>
    <property type="match status" value="1"/>
</dbReference>
<dbReference type="PANTHER" id="PTHR13847:SF287">
    <property type="entry name" value="FAD-DEPENDENT OXIDOREDUCTASE DOMAIN-CONTAINING PROTEIN 1"/>
    <property type="match status" value="1"/>
</dbReference>
<sequence length="373" mass="38524">MPDTVIVGGGVIGSSIAYHLARLGAAVTVYDPAGGPDSPSATWASAGGVRSQNRDPREWALTVEAAGRWPTLAEELEAPTGFRREGQLRVVERASDLPPVEERVRHERAAGIDVHMVGPAEMAELAPGLIEGLVGGSYTPGDGQADPPATARAFAGAARRHGASFHIEPVDTIEVRDGAVQGIVARGRSVPAGLVVLAAGAWSVEMASSAGLRLPIEAIALQMLLTDPGPPARLPTVTAEGAVLSLKQLEGGELLVGGGWPAAVDRDPLACHVTDQSRDGNWALAARIYPAAAERRIARSWCGVESRSLDGVPLLGPLERPRGLWVAVGFSGHGFQLSPAIGRALADQLAGKSVPALDGLSAARAAGETEART</sequence>
<protein>
    <submittedName>
        <fullName evidence="3">FAD-binding oxidoreductase</fullName>
    </submittedName>
</protein>
<dbReference type="RefSeq" id="WP_338204590.1">
    <property type="nucleotide sequence ID" value="NZ_JAEKNR010000216.1"/>
</dbReference>
<dbReference type="Pfam" id="PF01266">
    <property type="entry name" value="DAO"/>
    <property type="match status" value="1"/>
</dbReference>
<evidence type="ECO:0000256" key="1">
    <source>
        <dbReference type="ARBA" id="ARBA00023002"/>
    </source>
</evidence>
<evidence type="ECO:0000313" key="4">
    <source>
        <dbReference type="Proteomes" id="UP000612893"/>
    </source>
</evidence>
<dbReference type="EMBL" id="JAEKNR010000216">
    <property type="protein sequence ID" value="MBJ7600662.1"/>
    <property type="molecule type" value="Genomic_DNA"/>
</dbReference>
<dbReference type="InterPro" id="IPR036188">
    <property type="entry name" value="FAD/NAD-bd_sf"/>
</dbReference>
<keyword evidence="1" id="KW-0560">Oxidoreductase</keyword>
<organism evidence="3 4">
    <name type="scientific">Candidatus Nephthysia bennettiae</name>
    <dbReference type="NCBI Taxonomy" id="3127016"/>
    <lineage>
        <taxon>Bacteria</taxon>
        <taxon>Bacillati</taxon>
        <taxon>Candidatus Dormiibacterota</taxon>
        <taxon>Candidatus Dormibacteria</taxon>
        <taxon>Candidatus Dormibacterales</taxon>
        <taxon>Candidatus Dormibacteraceae</taxon>
        <taxon>Candidatus Nephthysia</taxon>
    </lineage>
</organism>
<dbReference type="InterPro" id="IPR006076">
    <property type="entry name" value="FAD-dep_OxRdtase"/>
</dbReference>
<dbReference type="GO" id="GO:0005737">
    <property type="term" value="C:cytoplasm"/>
    <property type="evidence" value="ECO:0007669"/>
    <property type="project" value="TreeGrafter"/>
</dbReference>
<evidence type="ECO:0000313" key="3">
    <source>
        <dbReference type="EMBL" id="MBJ7600662.1"/>
    </source>
</evidence>
<feature type="domain" description="FAD dependent oxidoreductase" evidence="2">
    <location>
        <begin position="3"/>
        <end position="347"/>
    </location>
</feature>
<gene>
    <name evidence="3" type="ORF">JF922_21660</name>
</gene>
<evidence type="ECO:0000259" key="2">
    <source>
        <dbReference type="Pfam" id="PF01266"/>
    </source>
</evidence>
<dbReference type="PANTHER" id="PTHR13847">
    <property type="entry name" value="SARCOSINE DEHYDROGENASE-RELATED"/>
    <property type="match status" value="1"/>
</dbReference>
<dbReference type="Gene3D" id="3.30.9.10">
    <property type="entry name" value="D-Amino Acid Oxidase, subunit A, domain 2"/>
    <property type="match status" value="1"/>
</dbReference>
<name>A0A934KBF6_9BACT</name>
<dbReference type="Proteomes" id="UP000612893">
    <property type="component" value="Unassembled WGS sequence"/>
</dbReference>
<reference evidence="3" key="1">
    <citation type="submission" date="2020-10" db="EMBL/GenBank/DDBJ databases">
        <title>Ca. Dormibacterota MAGs.</title>
        <authorList>
            <person name="Montgomery K."/>
        </authorList>
    </citation>
    <scope>NUCLEOTIDE SEQUENCE [LARGE SCALE GENOMIC DNA]</scope>
    <source>
        <strain evidence="3">SC8812_S17_10</strain>
    </source>
</reference>
<dbReference type="AlphaFoldDB" id="A0A934KBF6"/>
<dbReference type="Gene3D" id="3.50.50.60">
    <property type="entry name" value="FAD/NAD(P)-binding domain"/>
    <property type="match status" value="1"/>
</dbReference>
<accession>A0A934KBF6</accession>
<keyword evidence="4" id="KW-1185">Reference proteome</keyword>
<comment type="caution">
    <text evidence="3">The sequence shown here is derived from an EMBL/GenBank/DDBJ whole genome shotgun (WGS) entry which is preliminary data.</text>
</comment>